<reference evidence="2 3" key="1">
    <citation type="journal article" date="2014" name="Nature">
        <title>Sequential evolution of bacterial morphology by co-option of a developmental regulator.</title>
        <authorList>
            <person name="Jiang C."/>
            <person name="Brown P.J."/>
            <person name="Ducret A."/>
            <person name="Brun Y.V."/>
        </authorList>
    </citation>
    <scope>NUCLEOTIDE SEQUENCE [LARGE SCALE GENOMIC DNA]</scope>
    <source>
        <strain evidence="2 3">DSM 16100</strain>
    </source>
</reference>
<dbReference type="Proteomes" id="UP000017837">
    <property type="component" value="Unassembled WGS sequence"/>
</dbReference>
<evidence type="ECO:0000313" key="2">
    <source>
        <dbReference type="EMBL" id="ESQ89318.1"/>
    </source>
</evidence>
<keyword evidence="1" id="KW-0732">Signal</keyword>
<comment type="caution">
    <text evidence="2">The sequence shown here is derived from an EMBL/GenBank/DDBJ whole genome shotgun (WGS) entry which is preliminary data.</text>
</comment>
<dbReference type="EMBL" id="AWGB01000030">
    <property type="protein sequence ID" value="ESQ89318.1"/>
    <property type="molecule type" value="Genomic_DNA"/>
</dbReference>
<evidence type="ECO:0000256" key="1">
    <source>
        <dbReference type="SAM" id="SignalP"/>
    </source>
</evidence>
<proteinExistence type="predicted"/>
<feature type="signal peptide" evidence="1">
    <location>
        <begin position="1"/>
        <end position="33"/>
    </location>
</feature>
<organism evidence="2 3">
    <name type="scientific">Asticcacaulis benevestitus DSM 16100 = ATCC BAA-896</name>
    <dbReference type="NCBI Taxonomy" id="1121022"/>
    <lineage>
        <taxon>Bacteria</taxon>
        <taxon>Pseudomonadati</taxon>
        <taxon>Pseudomonadota</taxon>
        <taxon>Alphaproteobacteria</taxon>
        <taxon>Caulobacterales</taxon>
        <taxon>Caulobacteraceae</taxon>
        <taxon>Asticcacaulis</taxon>
    </lineage>
</organism>
<protein>
    <submittedName>
        <fullName evidence="2">Uncharacterized protein</fullName>
    </submittedName>
</protein>
<evidence type="ECO:0000313" key="3">
    <source>
        <dbReference type="Proteomes" id="UP000017837"/>
    </source>
</evidence>
<gene>
    <name evidence="2" type="ORF">ABENE_14110</name>
</gene>
<sequence>MMVTMSKLLKNLSKSAGLALSLSLLGAGVPAMAAPPPVTANGITTQTAAASDVFPGYKAFLNMPAAQRSQVNLYYALRIKRTDPSKVHVTLTHAGKTTPIQIGAGGRLSPLPTREQLNSGATIKISGPEGAGVGIKIHPYSTQPNSQTYDAAGLATGIKQGNAATSQIAGPLALMLPKLDRVYFIGGGNGEVDFANGQKKPLPRTAQAGEYPAGTPYFVPSQMAGATHIKLSATPSIAHFDTPPK</sequence>
<dbReference type="AlphaFoldDB" id="V4RD38"/>
<feature type="chain" id="PRO_5004728452" evidence="1">
    <location>
        <begin position="34"/>
        <end position="245"/>
    </location>
</feature>
<dbReference type="PATRIC" id="fig|1121022.4.peg.2871"/>
<keyword evidence="3" id="KW-1185">Reference proteome</keyword>
<dbReference type="STRING" id="1121022.GCA_000376105_02214"/>
<accession>V4RD38</accession>
<name>V4RD38_9CAUL</name>